<dbReference type="AlphaFoldDB" id="A0A2T7DEM3"/>
<evidence type="ECO:0000313" key="2">
    <source>
        <dbReference type="EMBL" id="PUZ54032.1"/>
    </source>
</evidence>
<reference evidence="2 3" key="1">
    <citation type="submission" date="2018-04" db="EMBL/GenBank/DDBJ databases">
        <title>WGS assembly of Panicum hallii var. hallii HAL2.</title>
        <authorList>
            <person name="Lovell J."/>
            <person name="Jenkins J."/>
            <person name="Lowry D."/>
            <person name="Mamidi S."/>
            <person name="Sreedasyam A."/>
            <person name="Weng X."/>
            <person name="Barry K."/>
            <person name="Bonette J."/>
            <person name="Campitelli B."/>
            <person name="Daum C."/>
            <person name="Gordon S."/>
            <person name="Gould B."/>
            <person name="Lipzen A."/>
            <person name="MacQueen A."/>
            <person name="Palacio-Mejia J."/>
            <person name="Plott C."/>
            <person name="Shakirov E."/>
            <person name="Shu S."/>
            <person name="Yoshinaga Y."/>
            <person name="Zane M."/>
            <person name="Rokhsar D."/>
            <person name="Grimwood J."/>
            <person name="Schmutz J."/>
            <person name="Juenger T."/>
        </authorList>
    </citation>
    <scope>NUCLEOTIDE SEQUENCE [LARGE SCALE GENOMIC DNA]</scope>
    <source>
        <strain evidence="3">cv. HAL2</strain>
    </source>
</reference>
<organism evidence="2 3">
    <name type="scientific">Panicum hallii var. hallii</name>
    <dbReference type="NCBI Taxonomy" id="1504633"/>
    <lineage>
        <taxon>Eukaryota</taxon>
        <taxon>Viridiplantae</taxon>
        <taxon>Streptophyta</taxon>
        <taxon>Embryophyta</taxon>
        <taxon>Tracheophyta</taxon>
        <taxon>Spermatophyta</taxon>
        <taxon>Magnoliopsida</taxon>
        <taxon>Liliopsida</taxon>
        <taxon>Poales</taxon>
        <taxon>Poaceae</taxon>
        <taxon>PACMAD clade</taxon>
        <taxon>Panicoideae</taxon>
        <taxon>Panicodae</taxon>
        <taxon>Paniceae</taxon>
        <taxon>Panicinae</taxon>
        <taxon>Panicum</taxon>
        <taxon>Panicum sect. Panicum</taxon>
    </lineage>
</organism>
<name>A0A2T7DEM3_9POAL</name>
<dbReference type="Proteomes" id="UP000244336">
    <property type="component" value="Chromosome 5"/>
</dbReference>
<dbReference type="Gramene" id="PUZ54032">
    <property type="protein sequence ID" value="PUZ54032"/>
    <property type="gene ID" value="GQ55_5G096600"/>
</dbReference>
<feature type="compositionally biased region" description="Basic and acidic residues" evidence="1">
    <location>
        <begin position="35"/>
        <end position="44"/>
    </location>
</feature>
<evidence type="ECO:0000256" key="1">
    <source>
        <dbReference type="SAM" id="MobiDB-lite"/>
    </source>
</evidence>
<keyword evidence="3" id="KW-1185">Reference proteome</keyword>
<accession>A0A2T7DEM3</accession>
<proteinExistence type="predicted"/>
<feature type="region of interest" description="Disordered" evidence="1">
    <location>
        <begin position="1"/>
        <end position="55"/>
    </location>
</feature>
<evidence type="ECO:0000313" key="3">
    <source>
        <dbReference type="Proteomes" id="UP000244336"/>
    </source>
</evidence>
<gene>
    <name evidence="2" type="ORF">GQ55_5G096600</name>
</gene>
<sequence>MSLMRHVSPRPAAASPALGSARRSYGGGRGRRGQGRGDGREDLHGGAGAWGSARGQLRSQVGRKALYFSTSMLH</sequence>
<dbReference type="EMBL" id="CM009753">
    <property type="protein sequence ID" value="PUZ54032.1"/>
    <property type="molecule type" value="Genomic_DNA"/>
</dbReference>
<protein>
    <submittedName>
        <fullName evidence="2">Uncharacterized protein</fullName>
    </submittedName>
</protein>